<feature type="coiled-coil region" evidence="1">
    <location>
        <begin position="674"/>
        <end position="744"/>
    </location>
</feature>
<gene>
    <name evidence="3" type="ORF">HK105_203547</name>
</gene>
<evidence type="ECO:0000256" key="2">
    <source>
        <dbReference type="SAM" id="MobiDB-lite"/>
    </source>
</evidence>
<sequence>MPASIEITAVPAEPAMPGLVSEPAAGCDLAEPGTVKPLPSRASSRVSFGDPSNIEIHTADRSTPRAVPDFSPLRHSASALIAPFAAPPTGRRIDYRLDLGRATQHDAAYRLDLTSARPPEPSLGAPASSYLPTSNADETASHDDVAATKRVDRILEFLKQVEDEDRLVARAPAAPQPNPVAMMAELLKEPSTVAATKIAPETTTAVFDGVKAKIMGQQMEIEEKTRAIDLLKAELKKIKDALKDQAAQHQKTLKSQLTLQRKEYETIVNRHLAFVDKLLAEKEALSKRCEELTAEVKQLEKQFLDKFKGLEEQHGRDIKQQREMWQAAEKIKRDKWIQEKTKSIKDQTVKGLEPEIQRMIAQHKAQVRDLEEKYREQFAKEKALLSEQHQRQLDAIRDRSVAERQKACEDEREFARQRYLKQLERDEMEFQQQKRKMLADFDEQKHNLVESIKEERKLDEQAHRKAVDELRRQVDAERAAKEQALEELRKKHLTEVQQLRERMQVEKEEWQTHYMKKTEADIRAKEKLFKEKLIKERDAEIEMVIQRLESENNSSTSDATRKYRMDMERLKANTADEIKHLRDQHSLALDKVLAAQGTIAQLEEHRRKLQKEILQLQHETAAKDATIRQQKAELARLKVDEQTLMGTIRREFDEQIDAKEAAIRSLTGQISMLHEQTEVLRRKYEQELDAFLAEKEASMAQIEDRVKHTLRQKDEIIAALKTQHEELALRNGQLETLIEKQRQELLA</sequence>
<feature type="coiled-coil region" evidence="1">
    <location>
        <begin position="467"/>
        <end position="509"/>
    </location>
</feature>
<feature type="coiled-coil region" evidence="1">
    <location>
        <begin position="564"/>
        <end position="622"/>
    </location>
</feature>
<feature type="coiled-coil region" evidence="1">
    <location>
        <begin position="353"/>
        <end position="380"/>
    </location>
</feature>
<dbReference type="Proteomes" id="UP001527925">
    <property type="component" value="Unassembled WGS sequence"/>
</dbReference>
<evidence type="ECO:0000256" key="1">
    <source>
        <dbReference type="SAM" id="Coils"/>
    </source>
</evidence>
<keyword evidence="1" id="KW-0175">Coiled coil</keyword>
<dbReference type="InterPro" id="IPR030465">
    <property type="entry name" value="CEP131"/>
</dbReference>
<accession>A0ABR4NB63</accession>
<name>A0ABR4NB63_9FUNG</name>
<feature type="coiled-coil region" evidence="1">
    <location>
        <begin position="214"/>
        <end position="302"/>
    </location>
</feature>
<reference evidence="3 4" key="1">
    <citation type="submission" date="2023-09" db="EMBL/GenBank/DDBJ databases">
        <title>Pangenome analysis of Batrachochytrium dendrobatidis and related Chytrids.</title>
        <authorList>
            <person name="Yacoub M.N."/>
            <person name="Stajich J.E."/>
            <person name="James T.Y."/>
        </authorList>
    </citation>
    <scope>NUCLEOTIDE SEQUENCE [LARGE SCALE GENOMIC DNA]</scope>
    <source>
        <strain evidence="3 4">JEL0888</strain>
    </source>
</reference>
<dbReference type="EMBL" id="JADGIZ020000014">
    <property type="protein sequence ID" value="KAL2916768.1"/>
    <property type="molecule type" value="Genomic_DNA"/>
</dbReference>
<protein>
    <recommendedName>
        <fullName evidence="5">5-azacytidine-induced protein 1</fullName>
    </recommendedName>
</protein>
<proteinExistence type="predicted"/>
<evidence type="ECO:0008006" key="5">
    <source>
        <dbReference type="Google" id="ProtNLM"/>
    </source>
</evidence>
<feature type="region of interest" description="Disordered" evidence="2">
    <location>
        <begin position="34"/>
        <end position="55"/>
    </location>
</feature>
<evidence type="ECO:0000313" key="3">
    <source>
        <dbReference type="EMBL" id="KAL2916768.1"/>
    </source>
</evidence>
<keyword evidence="4" id="KW-1185">Reference proteome</keyword>
<feature type="region of interest" description="Disordered" evidence="2">
    <location>
        <begin position="114"/>
        <end position="143"/>
    </location>
</feature>
<dbReference type="PANTHER" id="PTHR31540:SF1">
    <property type="entry name" value="CENTROSOMAL PROTEIN OF 131 KDA"/>
    <property type="match status" value="1"/>
</dbReference>
<comment type="caution">
    <text evidence="3">The sequence shown here is derived from an EMBL/GenBank/DDBJ whole genome shotgun (WGS) entry which is preliminary data.</text>
</comment>
<organism evidence="3 4">
    <name type="scientific">Polyrhizophydium stewartii</name>
    <dbReference type="NCBI Taxonomy" id="2732419"/>
    <lineage>
        <taxon>Eukaryota</taxon>
        <taxon>Fungi</taxon>
        <taxon>Fungi incertae sedis</taxon>
        <taxon>Chytridiomycota</taxon>
        <taxon>Chytridiomycota incertae sedis</taxon>
        <taxon>Chytridiomycetes</taxon>
        <taxon>Rhizophydiales</taxon>
        <taxon>Rhizophydiales incertae sedis</taxon>
        <taxon>Polyrhizophydium</taxon>
    </lineage>
</organism>
<dbReference type="PANTHER" id="PTHR31540">
    <property type="entry name" value="CENTROSOMAL PROTEIN OF 131 KDA"/>
    <property type="match status" value="1"/>
</dbReference>
<evidence type="ECO:0000313" key="4">
    <source>
        <dbReference type="Proteomes" id="UP001527925"/>
    </source>
</evidence>